<feature type="transmembrane region" description="Helical" evidence="1">
    <location>
        <begin position="21"/>
        <end position="48"/>
    </location>
</feature>
<accession>A0ABT8FEV7</accession>
<evidence type="ECO:0008006" key="4">
    <source>
        <dbReference type="Google" id="ProtNLM"/>
    </source>
</evidence>
<proteinExistence type="predicted"/>
<name>A0ABT8FEV7_9ACTN</name>
<evidence type="ECO:0000313" key="2">
    <source>
        <dbReference type="EMBL" id="MDN4173049.1"/>
    </source>
</evidence>
<keyword evidence="1" id="KW-0812">Transmembrane</keyword>
<dbReference type="Proteomes" id="UP001168620">
    <property type="component" value="Unassembled WGS sequence"/>
</dbReference>
<keyword evidence="1" id="KW-1133">Transmembrane helix</keyword>
<gene>
    <name evidence="2" type="ORF">QWY28_08860</name>
</gene>
<evidence type="ECO:0000256" key="1">
    <source>
        <dbReference type="SAM" id="Phobius"/>
    </source>
</evidence>
<feature type="transmembrane region" description="Helical" evidence="1">
    <location>
        <begin position="78"/>
        <end position="99"/>
    </location>
</feature>
<feature type="transmembrane region" description="Helical" evidence="1">
    <location>
        <begin position="104"/>
        <end position="122"/>
    </location>
</feature>
<evidence type="ECO:0000313" key="3">
    <source>
        <dbReference type="Proteomes" id="UP001168620"/>
    </source>
</evidence>
<feature type="transmembrane region" description="Helical" evidence="1">
    <location>
        <begin position="157"/>
        <end position="176"/>
    </location>
</feature>
<keyword evidence="3" id="KW-1185">Reference proteome</keyword>
<sequence>MPDQLTAPATHGPAARTRRTGVLAVALEALAVVTALVVAGLVAGVIWYQLWTPVPGVVQDGRWFTDEEGLRSAVSGTVLYVLVAVLTGFLVGALTAYVFDRAELVTLAATLVGAALGGWLMLRLGLEWSPADPETLARTAADGTELDSALVVDLPHAWLALPGGALVGTAVVFLVTTKRAAAARG</sequence>
<dbReference type="EMBL" id="JAUHJQ010000002">
    <property type="protein sequence ID" value="MDN4173049.1"/>
    <property type="molecule type" value="Genomic_DNA"/>
</dbReference>
<organism evidence="2 3">
    <name type="scientific">Nocardioides oceani</name>
    <dbReference type="NCBI Taxonomy" id="3058369"/>
    <lineage>
        <taxon>Bacteria</taxon>
        <taxon>Bacillati</taxon>
        <taxon>Actinomycetota</taxon>
        <taxon>Actinomycetes</taxon>
        <taxon>Propionibacteriales</taxon>
        <taxon>Nocardioidaceae</taxon>
        <taxon>Nocardioides</taxon>
    </lineage>
</organism>
<dbReference type="RefSeq" id="WP_300952106.1">
    <property type="nucleotide sequence ID" value="NZ_JAUHJQ010000002.1"/>
</dbReference>
<comment type="caution">
    <text evidence="2">The sequence shown here is derived from an EMBL/GenBank/DDBJ whole genome shotgun (WGS) entry which is preliminary data.</text>
</comment>
<reference evidence="2" key="1">
    <citation type="submission" date="2023-06" db="EMBL/GenBank/DDBJ databases">
        <title>Draft genome sequence of Nocardioides sp. SOB77.</title>
        <authorList>
            <person name="Zhang G."/>
        </authorList>
    </citation>
    <scope>NUCLEOTIDE SEQUENCE</scope>
    <source>
        <strain evidence="2">SOB77</strain>
    </source>
</reference>
<protein>
    <recommendedName>
        <fullName evidence="4">DUF2567 domain-containing protein</fullName>
    </recommendedName>
</protein>
<keyword evidence="1" id="KW-0472">Membrane</keyword>